<dbReference type="InterPro" id="IPR019660">
    <property type="entry name" value="Put_sensory_transdc_reg_YbjN"/>
</dbReference>
<protein>
    <recommendedName>
        <fullName evidence="4">YbjN domain-containing protein</fullName>
    </recommendedName>
</protein>
<dbReference type="Proteomes" id="UP000060016">
    <property type="component" value="Chromosome"/>
</dbReference>
<evidence type="ECO:0000313" key="3">
    <source>
        <dbReference type="Proteomes" id="UP000060016"/>
    </source>
</evidence>
<name>A0A0K1RAP1_9CORY</name>
<sequence>MTDTVTSPVAGPLEPLTQERLEAQLSGLNLQHFRNEEGLTVTAFPGMACFFEFAEIGCKITTRWLGLIESEEDTATVRLRANELNRFMPLVRTHPITRSDNSTIVLLEAPLFAPHGVTDGQLKAMLQFYFSTIHDLQRDLRKTLPHIADEMPPTGGSETTDADTTGTTEA</sequence>
<accession>A0A0K1RAP1</accession>
<evidence type="ECO:0008006" key="4">
    <source>
        <dbReference type="Google" id="ProtNLM"/>
    </source>
</evidence>
<dbReference type="KEGG" id="crie:AK829_04130"/>
<reference evidence="2 3" key="1">
    <citation type="submission" date="2015-08" db="EMBL/GenBank/DDBJ databases">
        <authorList>
            <person name="Babu N.S."/>
            <person name="Beckwith C.J."/>
            <person name="Beseler K.G."/>
            <person name="Brison A."/>
            <person name="Carone J.V."/>
            <person name="Caskin T.P."/>
            <person name="Diamond M."/>
            <person name="Durham M.E."/>
            <person name="Foxe J.M."/>
            <person name="Go M."/>
            <person name="Henderson B.A."/>
            <person name="Jones I.B."/>
            <person name="McGettigan J.A."/>
            <person name="Micheletti S.J."/>
            <person name="Nasrallah M.E."/>
            <person name="Ortiz D."/>
            <person name="Piller C.R."/>
            <person name="Privatt S.R."/>
            <person name="Schneider S.L."/>
            <person name="Sharp S."/>
            <person name="Smith T.C."/>
            <person name="Stanton J.D."/>
            <person name="Ullery H.E."/>
            <person name="Wilson R.J."/>
            <person name="Serrano M.G."/>
            <person name="Buck G."/>
            <person name="Lee V."/>
            <person name="Wang Y."/>
            <person name="Carvalho R."/>
            <person name="Voegtly L."/>
            <person name="Shi R."/>
            <person name="Duckworth R."/>
            <person name="Johnson A."/>
            <person name="Loviza R."/>
            <person name="Walstead R."/>
            <person name="Shah Z."/>
            <person name="Kiflezghi M."/>
            <person name="Wade K."/>
            <person name="Ball S.L."/>
            <person name="Bradley K.W."/>
            <person name="Asai D.J."/>
            <person name="Bowman C.A."/>
            <person name="Russell D.A."/>
            <person name="Pope W.H."/>
            <person name="Jacobs-Sera D."/>
            <person name="Hendrix R.W."/>
            <person name="Hatfull G.F."/>
        </authorList>
    </citation>
    <scope>NUCLEOTIDE SEQUENCE [LARGE SCALE GENOMIC DNA]</scope>
    <source>
        <strain evidence="2 3">PUDD_83A45</strain>
    </source>
</reference>
<proteinExistence type="predicted"/>
<dbReference type="EMBL" id="CP012342">
    <property type="protein sequence ID" value="AKV58497.1"/>
    <property type="molecule type" value="Genomic_DNA"/>
</dbReference>
<dbReference type="PATRIC" id="fig|156976.3.peg.817"/>
<evidence type="ECO:0000256" key="1">
    <source>
        <dbReference type="SAM" id="MobiDB-lite"/>
    </source>
</evidence>
<organism evidence="2 3">
    <name type="scientific">Corynebacterium riegelii</name>
    <dbReference type="NCBI Taxonomy" id="156976"/>
    <lineage>
        <taxon>Bacteria</taxon>
        <taxon>Bacillati</taxon>
        <taxon>Actinomycetota</taxon>
        <taxon>Actinomycetes</taxon>
        <taxon>Mycobacteriales</taxon>
        <taxon>Corynebacteriaceae</taxon>
        <taxon>Corynebacterium</taxon>
    </lineage>
</organism>
<dbReference type="STRING" id="156976.AK829_04130"/>
<gene>
    <name evidence="2" type="ORF">AK829_04130</name>
</gene>
<feature type="region of interest" description="Disordered" evidence="1">
    <location>
        <begin position="147"/>
        <end position="170"/>
    </location>
</feature>
<evidence type="ECO:0000313" key="2">
    <source>
        <dbReference type="EMBL" id="AKV58497.1"/>
    </source>
</evidence>
<dbReference type="AlphaFoldDB" id="A0A0K1RAP1"/>
<feature type="compositionally biased region" description="Low complexity" evidence="1">
    <location>
        <begin position="154"/>
        <end position="170"/>
    </location>
</feature>
<dbReference type="Pfam" id="PF10722">
    <property type="entry name" value="YbjN"/>
    <property type="match status" value="1"/>
</dbReference>
<keyword evidence="3" id="KW-1185">Reference proteome</keyword>
<dbReference type="RefSeq" id="WP_052204523.1">
    <property type="nucleotide sequence ID" value="NZ_CP012342.1"/>
</dbReference>